<dbReference type="InterPro" id="IPR023367">
    <property type="entry name" value="Peptidase_M42_dom2"/>
</dbReference>
<comment type="similarity">
    <text evidence="1">Belongs to the peptidase M42 family.</text>
</comment>
<reference evidence="6" key="1">
    <citation type="submission" date="2022-07" db="EMBL/GenBank/DDBJ databases">
        <title>Enhanced cultured diversity of the mouse gut microbiota enables custom-made synthetic communities.</title>
        <authorList>
            <person name="Afrizal A."/>
        </authorList>
    </citation>
    <scope>NUCLEOTIDE SEQUENCE</scope>
    <source>
        <strain evidence="6">DSM 29186</strain>
    </source>
</reference>
<protein>
    <recommendedName>
        <fullName evidence="8">Glutamyl aminopeptidase</fullName>
    </recommendedName>
</protein>
<keyword evidence="3" id="KW-0645">Protease</keyword>
<evidence type="ECO:0008006" key="8">
    <source>
        <dbReference type="Google" id="ProtNLM"/>
    </source>
</evidence>
<evidence type="ECO:0000256" key="2">
    <source>
        <dbReference type="ARBA" id="ARBA00022438"/>
    </source>
</evidence>
<evidence type="ECO:0000256" key="4">
    <source>
        <dbReference type="ARBA" id="ARBA00022723"/>
    </source>
</evidence>
<dbReference type="EMBL" id="JANKBY010000290">
    <property type="protein sequence ID" value="MCR1824356.1"/>
    <property type="molecule type" value="Genomic_DNA"/>
</dbReference>
<dbReference type="InterPro" id="IPR051464">
    <property type="entry name" value="Peptidase_M42_aminopept"/>
</dbReference>
<gene>
    <name evidence="6" type="ORF">NSA58_16365</name>
</gene>
<evidence type="ECO:0000256" key="5">
    <source>
        <dbReference type="ARBA" id="ARBA00022801"/>
    </source>
</evidence>
<dbReference type="AlphaFoldDB" id="A0A9X2S583"/>
<dbReference type="SUPFAM" id="SSF53187">
    <property type="entry name" value="Zn-dependent exopeptidases"/>
    <property type="match status" value="1"/>
</dbReference>
<sequence length="105" mass="11730">MKFDLNSTIFVMRKYLDIPSPTGYTDIAVLECKKDFEKLGLECNLTKKGCLIATLQGEDDENQVTVSAHMDTLGAMVKEITSDGKRKYHKIGGGCWDLLNVRTVL</sequence>
<proteinExistence type="inferred from homology"/>
<dbReference type="Pfam" id="PF05343">
    <property type="entry name" value="Peptidase_M42"/>
    <property type="match status" value="1"/>
</dbReference>
<name>A0A9X2S583_9FIRM</name>
<keyword evidence="5" id="KW-0378">Hydrolase</keyword>
<organism evidence="6 7">
    <name type="scientific">Terrisporobacter muris</name>
    <dbReference type="NCBI Taxonomy" id="2963284"/>
    <lineage>
        <taxon>Bacteria</taxon>
        <taxon>Bacillati</taxon>
        <taxon>Bacillota</taxon>
        <taxon>Clostridia</taxon>
        <taxon>Peptostreptococcales</taxon>
        <taxon>Peptostreptococcaceae</taxon>
        <taxon>Terrisporobacter</taxon>
    </lineage>
</organism>
<evidence type="ECO:0000256" key="1">
    <source>
        <dbReference type="ARBA" id="ARBA00006272"/>
    </source>
</evidence>
<dbReference type="GO" id="GO:0046872">
    <property type="term" value="F:metal ion binding"/>
    <property type="evidence" value="ECO:0007669"/>
    <property type="project" value="UniProtKB-KW"/>
</dbReference>
<keyword evidence="7" id="KW-1185">Reference proteome</keyword>
<dbReference type="PANTHER" id="PTHR32481:SF7">
    <property type="entry name" value="AMINOPEPTIDASE YHFE-RELATED"/>
    <property type="match status" value="1"/>
</dbReference>
<evidence type="ECO:0000256" key="3">
    <source>
        <dbReference type="ARBA" id="ARBA00022670"/>
    </source>
</evidence>
<dbReference type="Proteomes" id="UP001140817">
    <property type="component" value="Unassembled WGS sequence"/>
</dbReference>
<keyword evidence="2" id="KW-0031">Aminopeptidase</keyword>
<accession>A0A9X2S583</accession>
<evidence type="ECO:0000313" key="7">
    <source>
        <dbReference type="Proteomes" id="UP001140817"/>
    </source>
</evidence>
<dbReference type="PANTHER" id="PTHR32481">
    <property type="entry name" value="AMINOPEPTIDASE"/>
    <property type="match status" value="1"/>
</dbReference>
<dbReference type="Gene3D" id="2.40.30.40">
    <property type="entry name" value="Peptidase M42, domain 2"/>
    <property type="match status" value="1"/>
</dbReference>
<comment type="caution">
    <text evidence="6">The sequence shown here is derived from an EMBL/GenBank/DDBJ whole genome shotgun (WGS) entry which is preliminary data.</text>
</comment>
<keyword evidence="4" id="KW-0479">Metal-binding</keyword>
<dbReference type="InterPro" id="IPR008007">
    <property type="entry name" value="Peptidase_M42"/>
</dbReference>
<evidence type="ECO:0000313" key="6">
    <source>
        <dbReference type="EMBL" id="MCR1824356.1"/>
    </source>
</evidence>
<dbReference type="GO" id="GO:0004177">
    <property type="term" value="F:aminopeptidase activity"/>
    <property type="evidence" value="ECO:0007669"/>
    <property type="project" value="UniProtKB-KW"/>
</dbReference>
<dbReference type="Gene3D" id="3.40.630.10">
    <property type="entry name" value="Zn peptidases"/>
    <property type="match status" value="1"/>
</dbReference>
<dbReference type="GO" id="GO:0006508">
    <property type="term" value="P:proteolysis"/>
    <property type="evidence" value="ECO:0007669"/>
    <property type="project" value="UniProtKB-KW"/>
</dbReference>